<accession>A0A218WM20</accession>
<dbReference type="Proteomes" id="UP000197138">
    <property type="component" value="Unassembled WGS sequence"/>
</dbReference>
<comment type="cofactor">
    <cofactor evidence="1">
        <name>heme b</name>
        <dbReference type="ChEBI" id="CHEBI:60344"/>
    </cofactor>
</comment>
<keyword evidence="5 11" id="KW-0812">Transmembrane</keyword>
<dbReference type="SMART" id="SM00665">
    <property type="entry name" value="B561"/>
    <property type="match status" value="1"/>
</dbReference>
<feature type="transmembrane region" description="Helical" evidence="11">
    <location>
        <begin position="162"/>
        <end position="182"/>
    </location>
</feature>
<evidence type="ECO:0000256" key="2">
    <source>
        <dbReference type="ARBA" id="ARBA00004141"/>
    </source>
</evidence>
<dbReference type="GO" id="GO:0016020">
    <property type="term" value="C:membrane"/>
    <property type="evidence" value="ECO:0007669"/>
    <property type="project" value="UniProtKB-SubCell"/>
</dbReference>
<comment type="caution">
    <text evidence="13">The sequence shown here is derived from an EMBL/GenBank/DDBJ whole genome shotgun (WGS) entry which is preliminary data.</text>
</comment>
<feature type="domain" description="Cytochrome b561" evidence="12">
    <location>
        <begin position="1"/>
        <end position="189"/>
    </location>
</feature>
<evidence type="ECO:0000256" key="1">
    <source>
        <dbReference type="ARBA" id="ARBA00001970"/>
    </source>
</evidence>
<evidence type="ECO:0000256" key="11">
    <source>
        <dbReference type="SAM" id="Phobius"/>
    </source>
</evidence>
<organism evidence="13 15">
    <name type="scientific">Punica granatum</name>
    <name type="common">Pomegranate</name>
    <dbReference type="NCBI Taxonomy" id="22663"/>
    <lineage>
        <taxon>Eukaryota</taxon>
        <taxon>Viridiplantae</taxon>
        <taxon>Streptophyta</taxon>
        <taxon>Embryophyta</taxon>
        <taxon>Tracheophyta</taxon>
        <taxon>Spermatophyta</taxon>
        <taxon>Magnoliopsida</taxon>
        <taxon>eudicotyledons</taxon>
        <taxon>Gunneridae</taxon>
        <taxon>Pentapetalae</taxon>
        <taxon>rosids</taxon>
        <taxon>malvids</taxon>
        <taxon>Myrtales</taxon>
        <taxon>Lythraceae</taxon>
        <taxon>Punica</taxon>
    </lineage>
</organism>
<evidence type="ECO:0000256" key="6">
    <source>
        <dbReference type="ARBA" id="ARBA00022723"/>
    </source>
</evidence>
<dbReference type="OrthoDB" id="19261at2759"/>
<keyword evidence="4" id="KW-0349">Heme</keyword>
<dbReference type="GO" id="GO:0046872">
    <property type="term" value="F:metal ion binding"/>
    <property type="evidence" value="ECO:0007669"/>
    <property type="project" value="UniProtKB-KW"/>
</dbReference>
<evidence type="ECO:0000313" key="15">
    <source>
        <dbReference type="Proteomes" id="UP000197138"/>
    </source>
</evidence>
<dbReference type="GO" id="GO:0020037">
    <property type="term" value="F:heme binding"/>
    <property type="evidence" value="ECO:0007669"/>
    <property type="project" value="TreeGrafter"/>
</dbReference>
<dbReference type="InterPro" id="IPR006593">
    <property type="entry name" value="Cyt_b561/ferric_Rdtase_TM"/>
</dbReference>
<dbReference type="InterPro" id="IPR045150">
    <property type="entry name" value="CYB561D1/2"/>
</dbReference>
<dbReference type="EMBL" id="MTKT01003953">
    <property type="protein sequence ID" value="OWM73062.1"/>
    <property type="molecule type" value="Genomic_DNA"/>
</dbReference>
<name>A0A218WM20_PUNGR</name>
<evidence type="ECO:0000313" key="14">
    <source>
        <dbReference type="EMBL" id="PKI74348.1"/>
    </source>
</evidence>
<feature type="transmembrane region" description="Helical" evidence="11">
    <location>
        <begin position="24"/>
        <end position="48"/>
    </location>
</feature>
<dbReference type="CDD" id="cd08760">
    <property type="entry name" value="Cyt_b561_FRRS1_like"/>
    <property type="match status" value="1"/>
</dbReference>
<dbReference type="Proteomes" id="UP000233551">
    <property type="component" value="Unassembled WGS sequence"/>
</dbReference>
<keyword evidence="16" id="KW-1185">Reference proteome</keyword>
<dbReference type="GO" id="GO:0140575">
    <property type="term" value="F:transmembrane monodehydroascorbate reductase activity"/>
    <property type="evidence" value="ECO:0007669"/>
    <property type="project" value="InterPro"/>
</dbReference>
<feature type="transmembrane region" description="Helical" evidence="11">
    <location>
        <begin position="94"/>
        <end position="115"/>
    </location>
</feature>
<evidence type="ECO:0000256" key="5">
    <source>
        <dbReference type="ARBA" id="ARBA00022692"/>
    </source>
</evidence>
<reference evidence="15" key="1">
    <citation type="journal article" date="2017" name="Plant J.">
        <title>The pomegranate (Punica granatum L.) genome and the genomics of punicalagin biosynthesis.</title>
        <authorList>
            <person name="Qin G."/>
            <person name="Xu C."/>
            <person name="Ming R."/>
            <person name="Tang H."/>
            <person name="Guyot R."/>
            <person name="Kramer E.M."/>
            <person name="Hu Y."/>
            <person name="Yi X."/>
            <person name="Qi Y."/>
            <person name="Xu X."/>
            <person name="Gao Z."/>
            <person name="Pan H."/>
            <person name="Jian J."/>
            <person name="Tian Y."/>
            <person name="Yue Z."/>
            <person name="Xu Y."/>
        </authorList>
    </citation>
    <scope>NUCLEOTIDE SEQUENCE [LARGE SCALE GENOMIC DNA]</scope>
    <source>
        <strain evidence="15">cv. Dabenzi</strain>
    </source>
</reference>
<evidence type="ECO:0000256" key="8">
    <source>
        <dbReference type="ARBA" id="ARBA00022989"/>
    </source>
</evidence>
<keyword evidence="9" id="KW-0408">Iron</keyword>
<feature type="transmembrane region" description="Helical" evidence="11">
    <location>
        <begin position="60"/>
        <end position="82"/>
    </location>
</feature>
<dbReference type="PROSITE" id="PS50939">
    <property type="entry name" value="CYTOCHROME_B561"/>
    <property type="match status" value="1"/>
</dbReference>
<dbReference type="Pfam" id="PF03188">
    <property type="entry name" value="Cytochrom_B561"/>
    <property type="match status" value="1"/>
</dbReference>
<gene>
    <name evidence="13" type="ORF">CDL15_Pgr001176</name>
    <name evidence="14" type="ORF">CRG98_005228</name>
</gene>
<evidence type="ECO:0000256" key="7">
    <source>
        <dbReference type="ARBA" id="ARBA00022982"/>
    </source>
</evidence>
<keyword evidence="10 11" id="KW-0472">Membrane</keyword>
<protein>
    <recommendedName>
        <fullName evidence="12">Cytochrome b561 domain-containing protein</fullName>
    </recommendedName>
</protein>
<reference evidence="13" key="2">
    <citation type="submission" date="2017-06" db="EMBL/GenBank/DDBJ databases">
        <title>The pomegranate genome and the genomics of punicalagin biosynthesis.</title>
        <authorList>
            <person name="Xu C."/>
        </authorList>
    </citation>
    <scope>NUCLEOTIDE SEQUENCE [LARGE SCALE GENOMIC DNA]</scope>
    <source>
        <tissue evidence="13">Fresh leaf</tissue>
    </source>
</reference>
<reference evidence="14 16" key="3">
    <citation type="submission" date="2017-11" db="EMBL/GenBank/DDBJ databases">
        <title>De-novo sequencing of pomegranate (Punica granatum L.) genome.</title>
        <authorList>
            <person name="Akparov Z."/>
            <person name="Amiraslanov A."/>
            <person name="Hajiyeva S."/>
            <person name="Abbasov M."/>
            <person name="Kaur K."/>
            <person name="Hamwieh A."/>
            <person name="Solovyev V."/>
            <person name="Salamov A."/>
            <person name="Braich B."/>
            <person name="Kosarev P."/>
            <person name="Mahmoud A."/>
            <person name="Hajiyev E."/>
            <person name="Babayeva S."/>
            <person name="Izzatullayeva V."/>
            <person name="Mammadov A."/>
            <person name="Mammadov A."/>
            <person name="Sharifova S."/>
            <person name="Ojaghi J."/>
            <person name="Eynullazada K."/>
            <person name="Bayramov B."/>
            <person name="Abdulazimova A."/>
            <person name="Shahmuradov I."/>
        </authorList>
    </citation>
    <scope>NUCLEOTIDE SEQUENCE [LARGE SCALE GENOMIC DNA]</scope>
    <source>
        <strain evidence="14">AG2017</strain>
        <strain evidence="16">cv. AG2017</strain>
        <tissue evidence="14">Leaf</tissue>
    </source>
</reference>
<feature type="transmembrane region" description="Helical" evidence="11">
    <location>
        <begin position="127"/>
        <end position="150"/>
    </location>
</feature>
<evidence type="ECO:0000256" key="9">
    <source>
        <dbReference type="ARBA" id="ARBA00023004"/>
    </source>
</evidence>
<dbReference type="EMBL" id="PGOL01000210">
    <property type="protein sequence ID" value="PKI74348.1"/>
    <property type="molecule type" value="Genomic_DNA"/>
</dbReference>
<proteinExistence type="predicted"/>
<evidence type="ECO:0000313" key="13">
    <source>
        <dbReference type="EMBL" id="OWM73062.1"/>
    </source>
</evidence>
<evidence type="ECO:0000313" key="16">
    <source>
        <dbReference type="Proteomes" id="UP000233551"/>
    </source>
</evidence>
<dbReference type="PANTHER" id="PTHR15422:SF24">
    <property type="entry name" value="DOMON RELATED DOMAIN-CONTAINING PROTEIN"/>
    <property type="match status" value="1"/>
</dbReference>
<dbReference type="Gene3D" id="1.20.120.1770">
    <property type="match status" value="1"/>
</dbReference>
<keyword evidence="8 11" id="KW-1133">Transmembrane helix</keyword>
<comment type="subcellular location">
    <subcellularLocation>
        <location evidence="2">Membrane</location>
        <topology evidence="2">Multi-pass membrane protein</topology>
    </subcellularLocation>
</comment>
<dbReference type="PANTHER" id="PTHR15422">
    <property type="entry name" value="OS05G0565100 PROTEIN"/>
    <property type="match status" value="1"/>
</dbReference>
<evidence type="ECO:0000256" key="4">
    <source>
        <dbReference type="ARBA" id="ARBA00022617"/>
    </source>
</evidence>
<dbReference type="AlphaFoldDB" id="A0A218WM20"/>
<evidence type="ECO:0000256" key="10">
    <source>
        <dbReference type="ARBA" id="ARBA00023136"/>
    </source>
</evidence>
<dbReference type="GeneID" id="116203894"/>
<dbReference type="STRING" id="22663.A0A218WM20"/>
<evidence type="ECO:0000259" key="12">
    <source>
        <dbReference type="PROSITE" id="PS50939"/>
    </source>
</evidence>
<keyword evidence="6" id="KW-0479">Metal-binding</keyword>
<sequence>MLLSHKNFRPGNYHKLNPKLESDIVIHGLLLWASMGFLMPMGILAAKMSGREENRLRGRGLFYVHVILQVVAVLVATAGAILSIKTFENSFNNYHQRIGLALYVAIWIQAIIGLSRPHRGTKKRTTWYFAHWILGTTISLLGIINIYSGIMAYHDKTSKRTWLWTVLFTAQVVLIAFLYLIIDKWDYLWKQGRPRSNRSSDQLPVISASDQALIVPGENQKQLMLLEPCGKRNALKNLFDS</sequence>
<keyword evidence="7" id="KW-0249">Electron transport</keyword>
<keyword evidence="3" id="KW-0813">Transport</keyword>
<evidence type="ECO:0000256" key="3">
    <source>
        <dbReference type="ARBA" id="ARBA00022448"/>
    </source>
</evidence>